<dbReference type="RefSeq" id="WP_304375332.1">
    <property type="nucleotide sequence ID" value="NZ_JAUOZU010000005.1"/>
</dbReference>
<feature type="transmembrane region" description="Helical" evidence="1">
    <location>
        <begin position="12"/>
        <end position="33"/>
    </location>
</feature>
<keyword evidence="3" id="KW-1185">Reference proteome</keyword>
<dbReference type="Proteomes" id="UP001174932">
    <property type="component" value="Unassembled WGS sequence"/>
</dbReference>
<evidence type="ECO:0000256" key="1">
    <source>
        <dbReference type="SAM" id="Phobius"/>
    </source>
</evidence>
<feature type="transmembrane region" description="Helical" evidence="1">
    <location>
        <begin position="39"/>
        <end position="56"/>
    </location>
</feature>
<reference evidence="2" key="2">
    <citation type="submission" date="2023-07" db="EMBL/GenBank/DDBJ databases">
        <authorList>
            <person name="Shen H."/>
        </authorList>
    </citation>
    <scope>NUCLEOTIDE SEQUENCE</scope>
    <source>
        <strain evidence="2">TNR-22</strain>
    </source>
</reference>
<keyword evidence="1" id="KW-0812">Transmembrane</keyword>
<comment type="caution">
    <text evidence="2">The sequence shown here is derived from an EMBL/GenBank/DDBJ whole genome shotgun (WGS) entry which is preliminary data.</text>
</comment>
<keyword evidence="1" id="KW-0472">Membrane</keyword>
<evidence type="ECO:0000313" key="2">
    <source>
        <dbReference type="EMBL" id="MDO6963425.1"/>
    </source>
</evidence>
<feature type="transmembrane region" description="Helical" evidence="1">
    <location>
        <begin position="68"/>
        <end position="87"/>
    </location>
</feature>
<dbReference type="EMBL" id="JAUOZU010000005">
    <property type="protein sequence ID" value="MDO6963425.1"/>
    <property type="molecule type" value="Genomic_DNA"/>
</dbReference>
<name>A0ABT8YIC3_9HYPH</name>
<gene>
    <name evidence="2" type="ORF">Q4481_05610</name>
</gene>
<evidence type="ECO:0000313" key="3">
    <source>
        <dbReference type="Proteomes" id="UP001174932"/>
    </source>
</evidence>
<sequence>MYRAMMRYATPFITGLFVISLVSGVALFFHLGTSYFREMHEWLSMVLIIPFVLHLLKNWRPFLMYFKHAPMAIALVLSLAAGGFYAWEGAQGGAGGNPMMAIANAMQSSSVSTVAPLFSLTPAELTAALVSKGYKVDSPDSKIGDIAKASGKDAFAIIGDITSAKK</sequence>
<keyword evidence="1" id="KW-1133">Transmembrane helix</keyword>
<accession>A0ABT8YIC3</accession>
<reference evidence="2" key="1">
    <citation type="journal article" date="2015" name="Int. J. Syst. Evol. Microbiol.">
        <title>Rhizobium alvei sp. nov., isolated from a freshwater river.</title>
        <authorList>
            <person name="Sheu S.Y."/>
            <person name="Huang H.W."/>
            <person name="Young C.C."/>
            <person name="Chen W.M."/>
        </authorList>
    </citation>
    <scope>NUCLEOTIDE SEQUENCE</scope>
    <source>
        <strain evidence="2">TNR-22</strain>
    </source>
</reference>
<organism evidence="2 3">
    <name type="scientific">Rhizobium alvei</name>
    <dbReference type="NCBI Taxonomy" id="1132659"/>
    <lineage>
        <taxon>Bacteria</taxon>
        <taxon>Pseudomonadati</taxon>
        <taxon>Pseudomonadota</taxon>
        <taxon>Alphaproteobacteria</taxon>
        <taxon>Hyphomicrobiales</taxon>
        <taxon>Rhizobiaceae</taxon>
        <taxon>Rhizobium/Agrobacterium group</taxon>
        <taxon>Rhizobium</taxon>
    </lineage>
</organism>
<protein>
    <submittedName>
        <fullName evidence="2">DUF4405 domain-containing protein</fullName>
    </submittedName>
</protein>
<proteinExistence type="predicted"/>